<feature type="chain" id="PRO_5047353874" evidence="3">
    <location>
        <begin position="18"/>
        <end position="391"/>
    </location>
</feature>
<keyword evidence="2" id="KW-0677">Repeat</keyword>
<feature type="signal peptide" evidence="3">
    <location>
        <begin position="1"/>
        <end position="17"/>
    </location>
</feature>
<evidence type="ECO:0000256" key="3">
    <source>
        <dbReference type="SAM" id="SignalP"/>
    </source>
</evidence>
<evidence type="ECO:0000256" key="1">
    <source>
        <dbReference type="ARBA" id="ARBA00022460"/>
    </source>
</evidence>
<keyword evidence="4" id="KW-1185">Reference proteome</keyword>
<sequence>MAFKLVVLACVLAAANAGVLSPVQYAVPQAHYAPSIAVASHAITSQSDNILRSPGNLAQVATQQKTITTPYSSSSKSDVRVSNPSVYTTTAYAAPVSYAHPAPVAYAAAPAYAHAAAPAYTHAAAPAYAHAAAPAGLLGVAYSPAVAVSHMTYSSPVGISYACPEYKTPDRRQPEHHFSVTDHSADRSLKKYLKMAFKVIILCATLAVANAGFYSGLHAAPAAAITYGAPTLSYAAPAITSQSSNILRSPGNLAQISTYSKTIDTPYSSVSKSDVRVSNPAIYATSYTAPAAYATSYAAPAAYAYSAAPAVSHVSYSAPLSYAAPGPIIAKAAYAAPAPAYAYAAGPAPIIAKTAYAAPAALAYGAAPAVAAPGPVVAHATFSGLGASYAW</sequence>
<accession>A0A6J0C1K6</accession>
<dbReference type="InterPro" id="IPR022727">
    <property type="entry name" value="Cuticle_C1"/>
</dbReference>
<organism evidence="5">
    <name type="scientific">Neodiprion lecontei</name>
    <name type="common">Redheaded pine sawfly</name>
    <dbReference type="NCBI Taxonomy" id="441921"/>
    <lineage>
        <taxon>Eukaryota</taxon>
        <taxon>Metazoa</taxon>
        <taxon>Ecdysozoa</taxon>
        <taxon>Arthropoda</taxon>
        <taxon>Hexapoda</taxon>
        <taxon>Insecta</taxon>
        <taxon>Pterygota</taxon>
        <taxon>Neoptera</taxon>
        <taxon>Endopterygota</taxon>
        <taxon>Hymenoptera</taxon>
        <taxon>Tenthredinoidea</taxon>
        <taxon>Diprionidae</taxon>
        <taxon>Diprioninae</taxon>
        <taxon>Neodiprion</taxon>
    </lineage>
</organism>
<dbReference type="Pfam" id="PF11018">
    <property type="entry name" value="Cuticle_3"/>
    <property type="match status" value="1"/>
</dbReference>
<evidence type="ECO:0000313" key="4">
    <source>
        <dbReference type="Proteomes" id="UP000829291"/>
    </source>
</evidence>
<dbReference type="InParanoid" id="A0A6J0C1K6"/>
<keyword evidence="1" id="KW-0193">Cuticle</keyword>
<dbReference type="OrthoDB" id="6630852at2759"/>
<proteinExistence type="predicted"/>
<reference evidence="5" key="1">
    <citation type="submission" date="2025-08" db="UniProtKB">
        <authorList>
            <consortium name="RefSeq"/>
        </authorList>
    </citation>
    <scope>IDENTIFICATION</scope>
    <source>
        <tissue evidence="5">Thorax and Abdomen</tissue>
    </source>
</reference>
<dbReference type="GeneID" id="107225253"/>
<name>A0A6J0C1K6_NEOLC</name>
<evidence type="ECO:0000256" key="2">
    <source>
        <dbReference type="ARBA" id="ARBA00022737"/>
    </source>
</evidence>
<dbReference type="KEGG" id="nlo:107225253"/>
<dbReference type="AlphaFoldDB" id="A0A6J0C1K6"/>
<dbReference type="RefSeq" id="XP_015521146.2">
    <property type="nucleotide sequence ID" value="XM_015665660.2"/>
</dbReference>
<evidence type="ECO:0000313" key="5">
    <source>
        <dbReference type="RefSeq" id="XP_015521146.2"/>
    </source>
</evidence>
<gene>
    <name evidence="5" type="primary">LOC107225253</name>
</gene>
<dbReference type="PANTHER" id="PTHR39068">
    <property type="entry name" value="LARVAL/PUPAL CUTICLE PROTEIN H1C-LIKE PROTEIN-RELATED"/>
    <property type="match status" value="1"/>
</dbReference>
<protein>
    <submittedName>
        <fullName evidence="5">Cuticle protein</fullName>
    </submittedName>
</protein>
<keyword evidence="3" id="KW-0732">Signal</keyword>
<dbReference type="Proteomes" id="UP000829291">
    <property type="component" value="Chromosome 4"/>
</dbReference>
<dbReference type="GO" id="GO:0042302">
    <property type="term" value="F:structural constituent of cuticle"/>
    <property type="evidence" value="ECO:0007669"/>
    <property type="project" value="UniProtKB-KW"/>
</dbReference>